<reference evidence="4 5" key="2">
    <citation type="submission" date="2018-11" db="EMBL/GenBank/DDBJ databases">
        <authorList>
            <consortium name="Pathogen Informatics"/>
        </authorList>
    </citation>
    <scope>NUCLEOTIDE SEQUENCE [LARGE SCALE GENOMIC DNA]</scope>
    <source>
        <strain evidence="4 5">Egypt</strain>
    </source>
</reference>
<dbReference type="WBParaSite" id="ECPE_0001409301-mRNA-1">
    <property type="protein sequence ID" value="ECPE_0001409301-mRNA-1"/>
    <property type="gene ID" value="ECPE_0001409301"/>
</dbReference>
<accession>A0A183B4B8</accession>
<reference evidence="6" key="1">
    <citation type="submission" date="2016-06" db="UniProtKB">
        <authorList>
            <consortium name="WormBaseParasite"/>
        </authorList>
    </citation>
    <scope>IDENTIFICATION</scope>
</reference>
<dbReference type="PANTHER" id="PTHR13275">
    <property type="entry name" value="YL-1 PROTEIN TRANSCRIPTION FACTOR-LIKE 1"/>
    <property type="match status" value="1"/>
</dbReference>
<feature type="transmembrane region" description="Helical" evidence="2">
    <location>
        <begin position="94"/>
        <end position="111"/>
    </location>
</feature>
<dbReference type="EMBL" id="UZAN01056604">
    <property type="protein sequence ID" value="VDP91325.1"/>
    <property type="molecule type" value="Genomic_DNA"/>
</dbReference>
<dbReference type="InterPro" id="IPR046757">
    <property type="entry name" value="YL1_N"/>
</dbReference>
<keyword evidence="5" id="KW-1185">Reference proteome</keyword>
<evidence type="ECO:0000313" key="5">
    <source>
        <dbReference type="Proteomes" id="UP000272942"/>
    </source>
</evidence>
<dbReference type="OrthoDB" id="78296at2759"/>
<feature type="compositionally biased region" description="Acidic residues" evidence="1">
    <location>
        <begin position="42"/>
        <end position="78"/>
    </location>
</feature>
<evidence type="ECO:0000256" key="1">
    <source>
        <dbReference type="SAM" id="MobiDB-lite"/>
    </source>
</evidence>
<keyword evidence="2" id="KW-0472">Membrane</keyword>
<evidence type="ECO:0000259" key="3">
    <source>
        <dbReference type="Pfam" id="PF05764"/>
    </source>
</evidence>
<feature type="domain" description="Vps72/YL1 N-terminal" evidence="3">
    <location>
        <begin position="7"/>
        <end position="84"/>
    </location>
</feature>
<proteinExistence type="predicted"/>
<dbReference type="PANTHER" id="PTHR13275:SF4">
    <property type="entry name" value="VACUOLAR PROTEIN SORTING-ASSOCIATED PROTEIN 72 HOMOLOG"/>
    <property type="match status" value="1"/>
</dbReference>
<organism evidence="6">
    <name type="scientific">Echinostoma caproni</name>
    <dbReference type="NCBI Taxonomy" id="27848"/>
    <lineage>
        <taxon>Eukaryota</taxon>
        <taxon>Metazoa</taxon>
        <taxon>Spiralia</taxon>
        <taxon>Lophotrochozoa</taxon>
        <taxon>Platyhelminthes</taxon>
        <taxon>Trematoda</taxon>
        <taxon>Digenea</taxon>
        <taxon>Plagiorchiida</taxon>
        <taxon>Echinostomata</taxon>
        <taxon>Echinostomatoidea</taxon>
        <taxon>Echinostomatidae</taxon>
        <taxon>Echinostoma</taxon>
    </lineage>
</organism>
<feature type="region of interest" description="Disordered" evidence="1">
    <location>
        <begin position="42"/>
        <end position="88"/>
    </location>
</feature>
<keyword evidence="2" id="KW-1133">Transmembrane helix</keyword>
<dbReference type="AlphaFoldDB" id="A0A183B4B8"/>
<evidence type="ECO:0000313" key="4">
    <source>
        <dbReference type="EMBL" id="VDP91325.1"/>
    </source>
</evidence>
<sequence>MPICTDRARRPNAGSRMAQLLNEEEEDEFYTSIYGGFTEEAEDVDYESESSVEDVIDSDFDDDTENGEDDAAASDGSDENEKPKGRSRRVITKGYKVIPFFYFYLISVLLVRC</sequence>
<protein>
    <submittedName>
        <fullName evidence="6">YL1 domain-containing protein</fullName>
    </submittedName>
</protein>
<evidence type="ECO:0000313" key="6">
    <source>
        <dbReference type="WBParaSite" id="ECPE_0001409301-mRNA-1"/>
    </source>
</evidence>
<dbReference type="Proteomes" id="UP000272942">
    <property type="component" value="Unassembled WGS sequence"/>
</dbReference>
<dbReference type="Pfam" id="PF05764">
    <property type="entry name" value="YL1"/>
    <property type="match status" value="1"/>
</dbReference>
<name>A0A183B4B8_9TREM</name>
<evidence type="ECO:0000256" key="2">
    <source>
        <dbReference type="SAM" id="Phobius"/>
    </source>
</evidence>
<gene>
    <name evidence="4" type="ORF">ECPE_LOCUS14053</name>
</gene>
<keyword evidence="2" id="KW-0812">Transmembrane</keyword>
<dbReference type="GO" id="GO:0005634">
    <property type="term" value="C:nucleus"/>
    <property type="evidence" value="ECO:0007669"/>
    <property type="project" value="TreeGrafter"/>
</dbReference>